<keyword evidence="3" id="KW-1185">Reference proteome</keyword>
<name>A0A941FAS8_9ACTN</name>
<evidence type="ECO:0000313" key="3">
    <source>
        <dbReference type="Proteomes" id="UP000682308"/>
    </source>
</evidence>
<organism evidence="2 3">
    <name type="scientific">Streptomyces tuirus</name>
    <dbReference type="NCBI Taxonomy" id="68278"/>
    <lineage>
        <taxon>Bacteria</taxon>
        <taxon>Bacillati</taxon>
        <taxon>Actinomycetota</taxon>
        <taxon>Actinomycetes</taxon>
        <taxon>Kitasatosporales</taxon>
        <taxon>Streptomycetaceae</taxon>
        <taxon>Streptomyces</taxon>
    </lineage>
</organism>
<proteinExistence type="predicted"/>
<feature type="region of interest" description="Disordered" evidence="1">
    <location>
        <begin position="170"/>
        <end position="222"/>
    </location>
</feature>
<protein>
    <submittedName>
        <fullName evidence="2">Uncharacterized protein</fullName>
    </submittedName>
</protein>
<sequence>MTGSDPWGAAADGPWGGTAGESVVVIVDGYCTARHLPALFNERGHACVHVQSGQEVPEHLLACFRPEAYRELIVGDGTPDRILPAVAAHRPVALVAGSSGAAGVVDALAKALRLRGNDSRLGEVRLDRYRTADTLRAAGLRTARQLLVSDLAGLLAWYAGLGGRVTLETLGGSPPAPPGASRARTDATSSPRSAASSAWRPSRPRRPRPCWPGSVRRAAGTT</sequence>
<reference evidence="2 3" key="1">
    <citation type="submission" date="2021-04" db="EMBL/GenBank/DDBJ databases">
        <title>Characterization of the biosynthetic gene cluster of new lipopeptides with antitumor activity in the genome of the marine Streptomyces PHM034.</title>
        <authorList>
            <person name="Ceniceros A."/>
            <person name="Canedo L."/>
            <person name="Mendez C."/>
            <person name="Olano C."/>
            <person name="Schleissner C."/>
            <person name="Cuevas C."/>
            <person name="De La Calle F."/>
            <person name="Salas J.A."/>
        </authorList>
    </citation>
    <scope>NUCLEOTIDE SEQUENCE [LARGE SCALE GENOMIC DNA]</scope>
    <source>
        <strain evidence="2 3">PHM034</strain>
    </source>
</reference>
<dbReference type="AlphaFoldDB" id="A0A941FAS8"/>
<feature type="compositionally biased region" description="Low complexity" evidence="1">
    <location>
        <begin position="179"/>
        <end position="201"/>
    </location>
</feature>
<accession>A0A941FAS8</accession>
<gene>
    <name evidence="2" type="ORF">KEF29_09935</name>
</gene>
<dbReference type="Proteomes" id="UP000682308">
    <property type="component" value="Unassembled WGS sequence"/>
</dbReference>
<evidence type="ECO:0000256" key="1">
    <source>
        <dbReference type="SAM" id="MobiDB-lite"/>
    </source>
</evidence>
<comment type="caution">
    <text evidence="2">The sequence shown here is derived from an EMBL/GenBank/DDBJ whole genome shotgun (WGS) entry which is preliminary data.</text>
</comment>
<dbReference type="EMBL" id="JAGTPG010000001">
    <property type="protein sequence ID" value="MBR8639521.1"/>
    <property type="molecule type" value="Genomic_DNA"/>
</dbReference>
<evidence type="ECO:0000313" key="2">
    <source>
        <dbReference type="EMBL" id="MBR8639521.1"/>
    </source>
</evidence>